<comment type="subcellular location">
    <subcellularLocation>
        <location evidence="1">Membrane</location>
        <topology evidence="1">Multi-pass membrane protein</topology>
    </subcellularLocation>
</comment>
<keyword evidence="7 12" id="KW-0560">Oxidoreductase</keyword>
<gene>
    <name evidence="17" type="ORF">I316_02491</name>
</gene>
<dbReference type="SUPFAM" id="SSF55856">
    <property type="entry name" value="Cytochrome b5-like heme/steroid binding domain"/>
    <property type="match status" value="1"/>
</dbReference>
<evidence type="ECO:0000256" key="10">
    <source>
        <dbReference type="ARBA" id="ARBA00023136"/>
    </source>
</evidence>
<feature type="domain" description="Fatty acid desaturase" evidence="16">
    <location>
        <begin position="63"/>
        <end position="269"/>
    </location>
</feature>
<dbReference type="GO" id="GO:0005789">
    <property type="term" value="C:endoplasmic reticulum membrane"/>
    <property type="evidence" value="ECO:0007669"/>
    <property type="project" value="TreeGrafter"/>
</dbReference>
<dbReference type="STRING" id="1296120.A0A1B9GYA9"/>
<dbReference type="GO" id="GO:0020037">
    <property type="term" value="F:heme binding"/>
    <property type="evidence" value="ECO:0007669"/>
    <property type="project" value="InterPro"/>
</dbReference>
<dbReference type="Proteomes" id="UP000092666">
    <property type="component" value="Unassembled WGS sequence"/>
</dbReference>
<evidence type="ECO:0000256" key="2">
    <source>
        <dbReference type="ARBA" id="ARBA00009295"/>
    </source>
</evidence>
<dbReference type="AlphaFoldDB" id="A0A1B9GYA9"/>
<proteinExistence type="inferred from homology"/>
<keyword evidence="9 12" id="KW-0443">Lipid metabolism</keyword>
<dbReference type="PIRSF" id="PIRSF000345">
    <property type="entry name" value="OLE1"/>
    <property type="match status" value="1"/>
</dbReference>
<keyword evidence="3 12" id="KW-0444">Lipid biosynthesis</keyword>
<feature type="region of interest" description="Disordered" evidence="14">
    <location>
        <begin position="415"/>
        <end position="477"/>
    </location>
</feature>
<keyword evidence="12" id="KW-0349">Heme</keyword>
<evidence type="ECO:0000256" key="6">
    <source>
        <dbReference type="ARBA" id="ARBA00022989"/>
    </source>
</evidence>
<evidence type="ECO:0000313" key="17">
    <source>
        <dbReference type="EMBL" id="OCF35996.1"/>
    </source>
</evidence>
<sequence length="527" mass="58942">MASTMGEKSTAPAAPAVSVVSPKRVTQAPSKGEIWWSNGIFFVSMHAFALVGALYLSPLTSITWKTMLLCFISWQLASFGITIGYHRLWSHRAFTATTPLRITLAWMGSMGFQGSIKWWVLRHRLHHRFTDSPAHDPYSATKGLWFSHCGWIFRKPSYPRMKLIEKGDLEADPVVCFQHRHYVPIALFSGLILPFIIAHVGWNDGLGGLVWGGAIARLLIWHTTFCINSLAHWTGLQPYSEEMSARGNYLLALLTSGEGNHNFHHAFPKDFRNGPHPADWDPSKWFIWALHRFTPFVPSIARTPESAVRKARARVYMAEVNRLTGALPPHERVKPKEELPIWSRAEVLKKHGEWVQVEHAYEEGHGHDHGHGHEVRRRVLLILDGCVVDVGGYLDDHPGGQDLLLSHAVYPLPAIDDTDSEPSSPDIDSGYASSTFSASPSPSRPSLVLPPITDTVTHEDGTASNLEKDKRSKKRRNVDSDIVLKDATKAFFGGMNNHSGAAKEWMRCLRVARLGDREENDDKSVSA</sequence>
<accession>A0A1B9GYA9</accession>
<keyword evidence="12" id="KW-0479">Metal-binding</keyword>
<dbReference type="GO" id="GO:0006636">
    <property type="term" value="P:unsaturated fatty acid biosynthetic process"/>
    <property type="evidence" value="ECO:0007669"/>
    <property type="project" value="UniProtKB-UniRule"/>
</dbReference>
<dbReference type="EMBL" id="KI669497">
    <property type="protein sequence ID" value="OCF35996.1"/>
    <property type="molecule type" value="Genomic_DNA"/>
</dbReference>
<organism evidence="17 18">
    <name type="scientific">Kwoniella heveanensis BCC8398</name>
    <dbReference type="NCBI Taxonomy" id="1296120"/>
    <lineage>
        <taxon>Eukaryota</taxon>
        <taxon>Fungi</taxon>
        <taxon>Dikarya</taxon>
        <taxon>Basidiomycota</taxon>
        <taxon>Agaricomycotina</taxon>
        <taxon>Tremellomycetes</taxon>
        <taxon>Tremellales</taxon>
        <taxon>Cryptococcaceae</taxon>
        <taxon>Kwoniella</taxon>
    </lineage>
</organism>
<evidence type="ECO:0000256" key="8">
    <source>
        <dbReference type="ARBA" id="ARBA00023004"/>
    </source>
</evidence>
<reference evidence="17 18" key="1">
    <citation type="submission" date="2013-07" db="EMBL/GenBank/DDBJ databases">
        <title>The Genome Sequence of Cryptococcus heveanensis BCC8398.</title>
        <authorList>
            <consortium name="The Broad Institute Genome Sequencing Platform"/>
            <person name="Cuomo C."/>
            <person name="Litvintseva A."/>
            <person name="Chen Y."/>
            <person name="Heitman J."/>
            <person name="Sun S."/>
            <person name="Springer D."/>
            <person name="Dromer F."/>
            <person name="Young S.K."/>
            <person name="Zeng Q."/>
            <person name="Gargeya S."/>
            <person name="Fitzgerald M."/>
            <person name="Abouelleil A."/>
            <person name="Alvarado L."/>
            <person name="Berlin A.M."/>
            <person name="Chapman S.B."/>
            <person name="Dewar J."/>
            <person name="Goldberg J."/>
            <person name="Griggs A."/>
            <person name="Gujja S."/>
            <person name="Hansen M."/>
            <person name="Howarth C."/>
            <person name="Imamovic A."/>
            <person name="Larimer J."/>
            <person name="McCowan C."/>
            <person name="Murphy C."/>
            <person name="Pearson M."/>
            <person name="Priest M."/>
            <person name="Roberts A."/>
            <person name="Saif S."/>
            <person name="Shea T."/>
            <person name="Sykes S."/>
            <person name="Wortman J."/>
            <person name="Nusbaum C."/>
            <person name="Birren B."/>
        </authorList>
    </citation>
    <scope>NUCLEOTIDE SEQUENCE [LARGE SCALE GENOMIC DNA]</scope>
    <source>
        <strain evidence="17 18">BCC8398</strain>
    </source>
</reference>
<feature type="compositionally biased region" description="Low complexity" evidence="14">
    <location>
        <begin position="429"/>
        <end position="451"/>
    </location>
</feature>
<evidence type="ECO:0000256" key="13">
    <source>
        <dbReference type="RuleBase" id="RU000581"/>
    </source>
</evidence>
<dbReference type="PRINTS" id="PR00075">
    <property type="entry name" value="FACDDSATRASE"/>
</dbReference>
<comment type="catalytic activity">
    <reaction evidence="12">
        <text>octadecanoyl-CoA + 2 Fe(II)-[cytochrome b5] + O2 + 2 H(+) = (9Z)-octadecenoyl-CoA + 2 Fe(III)-[cytochrome b5] + 2 H2O</text>
        <dbReference type="Rhea" id="RHEA:19721"/>
        <dbReference type="Rhea" id="RHEA-COMP:10438"/>
        <dbReference type="Rhea" id="RHEA-COMP:10439"/>
        <dbReference type="ChEBI" id="CHEBI:15377"/>
        <dbReference type="ChEBI" id="CHEBI:15378"/>
        <dbReference type="ChEBI" id="CHEBI:15379"/>
        <dbReference type="ChEBI" id="CHEBI:29033"/>
        <dbReference type="ChEBI" id="CHEBI:29034"/>
        <dbReference type="ChEBI" id="CHEBI:57387"/>
        <dbReference type="ChEBI" id="CHEBI:57394"/>
        <dbReference type="EC" id="1.14.19.1"/>
    </reaction>
</comment>
<dbReference type="GO" id="GO:0005506">
    <property type="term" value="F:iron ion binding"/>
    <property type="evidence" value="ECO:0007669"/>
    <property type="project" value="TreeGrafter"/>
</dbReference>
<feature type="transmembrane region" description="Helical" evidence="15">
    <location>
        <begin position="68"/>
        <end position="88"/>
    </location>
</feature>
<dbReference type="OrthoDB" id="10260134at2759"/>
<comment type="domain">
    <text evidence="13">The histidine box domains are involved in binding the catalytic metal ions.</text>
</comment>
<keyword evidence="5 12" id="KW-0276">Fatty acid metabolism</keyword>
<reference evidence="18" key="2">
    <citation type="submission" date="2013-12" db="EMBL/GenBank/DDBJ databases">
        <title>Evolution of pathogenesis and genome organization in the Tremellales.</title>
        <authorList>
            <person name="Cuomo C."/>
            <person name="Litvintseva A."/>
            <person name="Heitman J."/>
            <person name="Chen Y."/>
            <person name="Sun S."/>
            <person name="Springer D."/>
            <person name="Dromer F."/>
            <person name="Young S."/>
            <person name="Zeng Q."/>
            <person name="Chapman S."/>
            <person name="Gujja S."/>
            <person name="Saif S."/>
            <person name="Birren B."/>
        </authorList>
    </citation>
    <scope>NUCLEOTIDE SEQUENCE [LARGE SCALE GENOMIC DNA]</scope>
    <source>
        <strain evidence="18">BCC8398</strain>
    </source>
</reference>
<dbReference type="InterPro" id="IPR036400">
    <property type="entry name" value="Cyt_B5-like_heme/steroid_sf"/>
</dbReference>
<evidence type="ECO:0000256" key="11">
    <source>
        <dbReference type="ARBA" id="ARBA00023160"/>
    </source>
</evidence>
<evidence type="ECO:0000256" key="12">
    <source>
        <dbReference type="PIRNR" id="PIRNR000345"/>
    </source>
</evidence>
<evidence type="ECO:0000256" key="3">
    <source>
        <dbReference type="ARBA" id="ARBA00022516"/>
    </source>
</evidence>
<keyword evidence="8 12" id="KW-0408">Iron</keyword>
<feature type="compositionally biased region" description="Basic and acidic residues" evidence="14">
    <location>
        <begin position="456"/>
        <end position="470"/>
    </location>
</feature>
<evidence type="ECO:0000256" key="15">
    <source>
        <dbReference type="SAM" id="Phobius"/>
    </source>
</evidence>
<evidence type="ECO:0000313" key="18">
    <source>
        <dbReference type="Proteomes" id="UP000092666"/>
    </source>
</evidence>
<dbReference type="InterPro" id="IPR009160">
    <property type="entry name" value="Acyl-CoA_deSatase_haem/ster-bd"/>
</dbReference>
<keyword evidence="11 12" id="KW-0275">Fatty acid biosynthesis</keyword>
<dbReference type="InterPro" id="IPR018506">
    <property type="entry name" value="Cyt_B5_heme-BS"/>
</dbReference>
<feature type="transmembrane region" description="Helical" evidence="15">
    <location>
        <begin position="182"/>
        <end position="202"/>
    </location>
</feature>
<comment type="function">
    <text evidence="12">Stearoyl-CoA desaturase that utilizes O(2) and electrons from reduced cytochrome b5 to introduce the first double bond into saturated fatty acyl-CoA substrates.</text>
</comment>
<keyword evidence="6 15" id="KW-1133">Transmembrane helix</keyword>
<protein>
    <recommendedName>
        <fullName evidence="12">Acyl-CoA desaturase</fullName>
        <ecNumber evidence="12">1.14.19.1</ecNumber>
    </recommendedName>
</protein>
<keyword evidence="4 13" id="KW-0812">Transmembrane</keyword>
<evidence type="ECO:0000256" key="7">
    <source>
        <dbReference type="ARBA" id="ARBA00023002"/>
    </source>
</evidence>
<evidence type="ECO:0000256" key="4">
    <source>
        <dbReference type="ARBA" id="ARBA00022692"/>
    </source>
</evidence>
<keyword evidence="12" id="KW-0813">Transport</keyword>
<name>A0A1B9GYA9_9TREE</name>
<evidence type="ECO:0000256" key="5">
    <source>
        <dbReference type="ARBA" id="ARBA00022832"/>
    </source>
</evidence>
<dbReference type="PROSITE" id="PS00191">
    <property type="entry name" value="CYTOCHROME_B5_1"/>
    <property type="match status" value="1"/>
</dbReference>
<dbReference type="EC" id="1.14.19.1" evidence="12"/>
<keyword evidence="10 15" id="KW-0472">Membrane</keyword>
<dbReference type="PANTHER" id="PTHR11351">
    <property type="entry name" value="ACYL-COA DESATURASE"/>
    <property type="match status" value="1"/>
</dbReference>
<comment type="similarity">
    <text evidence="2 12 13">Belongs to the fatty acid desaturase type 1 family.</text>
</comment>
<evidence type="ECO:0000256" key="9">
    <source>
        <dbReference type="ARBA" id="ARBA00023098"/>
    </source>
</evidence>
<feature type="transmembrane region" description="Helical" evidence="15">
    <location>
        <begin position="34"/>
        <end position="56"/>
    </location>
</feature>
<evidence type="ECO:0000256" key="14">
    <source>
        <dbReference type="SAM" id="MobiDB-lite"/>
    </source>
</evidence>
<dbReference type="InterPro" id="IPR015876">
    <property type="entry name" value="Acyl-CoA_DS"/>
</dbReference>
<dbReference type="CDD" id="cd03505">
    <property type="entry name" value="Delta9-FADS-like"/>
    <property type="match status" value="1"/>
</dbReference>
<dbReference type="Gene3D" id="3.10.120.10">
    <property type="entry name" value="Cytochrome b5-like heme/steroid binding domain"/>
    <property type="match status" value="1"/>
</dbReference>
<dbReference type="InterPro" id="IPR005804">
    <property type="entry name" value="FA_desaturase_dom"/>
</dbReference>
<dbReference type="GO" id="GO:0004768">
    <property type="term" value="F:stearoyl-CoA 9-desaturase activity"/>
    <property type="evidence" value="ECO:0007669"/>
    <property type="project" value="UniProtKB-UniRule"/>
</dbReference>
<evidence type="ECO:0000256" key="1">
    <source>
        <dbReference type="ARBA" id="ARBA00004141"/>
    </source>
</evidence>
<dbReference type="Pfam" id="PF00487">
    <property type="entry name" value="FA_desaturase"/>
    <property type="match status" value="1"/>
</dbReference>
<keyword evidence="12" id="KW-0249">Electron transport</keyword>
<comment type="cofactor">
    <cofactor evidence="12">
        <name>Fe(2+)</name>
        <dbReference type="ChEBI" id="CHEBI:29033"/>
    </cofactor>
    <text evidence="12">Expected to bind 2 Fe(2+) ions per subunit.</text>
</comment>
<evidence type="ECO:0000259" key="16">
    <source>
        <dbReference type="Pfam" id="PF00487"/>
    </source>
</evidence>
<keyword evidence="18" id="KW-1185">Reference proteome</keyword>
<dbReference type="PANTHER" id="PTHR11351:SF31">
    <property type="entry name" value="DESATURASE 1, ISOFORM A-RELATED"/>
    <property type="match status" value="1"/>
</dbReference>